<evidence type="ECO:0000256" key="1">
    <source>
        <dbReference type="ARBA" id="ARBA00006484"/>
    </source>
</evidence>
<dbReference type="OrthoDB" id="5307821at2759"/>
<protein>
    <recommendedName>
        <fullName evidence="7">Dehydrogenase/reductase SDR family protein 7-like</fullName>
    </recommendedName>
</protein>
<dbReference type="GeneID" id="20246332"/>
<dbReference type="Gene3D" id="3.40.50.720">
    <property type="entry name" value="NAD(P)-binding Rossmann-like Domain"/>
    <property type="match status" value="1"/>
</dbReference>
<dbReference type="EMBL" id="KB199905">
    <property type="protein sequence ID" value="ESP03855.1"/>
    <property type="molecule type" value="Genomic_DNA"/>
</dbReference>
<dbReference type="PANTHER" id="PTHR44196">
    <property type="entry name" value="DEHYDROGENASE/REDUCTASE SDR FAMILY MEMBER 7B"/>
    <property type="match status" value="1"/>
</dbReference>
<evidence type="ECO:0000313" key="5">
    <source>
        <dbReference type="EMBL" id="ESP03855.1"/>
    </source>
</evidence>
<dbReference type="KEGG" id="lgi:LOTGIDRAFT_212002"/>
<sequence>MSWQVTGSFIGGPLCLLAFIMMLLKHKPKIQIKDKIVLITGATSGLGKACAVKFVKAGCRVILAGRSIEKLKEVQKELIDTIKSEFTPEIVVLDLEDDQSILTAIETAYSFYNKIDILINNAGVSYRGTIQDTEIDVHRKIMQVNYFGQLILTKGIVSRMKKDGGGHIVGISSIQGIISIPYRSAYSASKHAFQAFCDCVRAEYCDDKIRVSVISPGYMQTNLSLNAMTSDGSQYGVMDKTTESGMKPEYVAQQVLNAIIYDKNEVKLASLGPKLGCFLRTLAPNVFFWKMNSRAREQK</sequence>
<dbReference type="STRING" id="225164.V4CNB1"/>
<evidence type="ECO:0008006" key="7">
    <source>
        <dbReference type="Google" id="ProtNLM"/>
    </source>
</evidence>
<dbReference type="GO" id="GO:0016020">
    <property type="term" value="C:membrane"/>
    <property type="evidence" value="ECO:0007669"/>
    <property type="project" value="TreeGrafter"/>
</dbReference>
<dbReference type="HOGENOM" id="CLU_010194_2_1_1"/>
<dbReference type="PRINTS" id="PR00080">
    <property type="entry name" value="SDRFAMILY"/>
</dbReference>
<dbReference type="CTD" id="20246332"/>
<reference evidence="5 6" key="1">
    <citation type="journal article" date="2013" name="Nature">
        <title>Insights into bilaterian evolution from three spiralian genomes.</title>
        <authorList>
            <person name="Simakov O."/>
            <person name="Marletaz F."/>
            <person name="Cho S.J."/>
            <person name="Edsinger-Gonzales E."/>
            <person name="Havlak P."/>
            <person name="Hellsten U."/>
            <person name="Kuo D.H."/>
            <person name="Larsson T."/>
            <person name="Lv J."/>
            <person name="Arendt D."/>
            <person name="Savage R."/>
            <person name="Osoegawa K."/>
            <person name="de Jong P."/>
            <person name="Grimwood J."/>
            <person name="Chapman J.A."/>
            <person name="Shapiro H."/>
            <person name="Aerts A."/>
            <person name="Otillar R.P."/>
            <person name="Terry A.Y."/>
            <person name="Boore J.L."/>
            <person name="Grigoriev I.V."/>
            <person name="Lindberg D.R."/>
            <person name="Seaver E.C."/>
            <person name="Weisblat D.A."/>
            <person name="Putnam N.H."/>
            <person name="Rokhsar D.S."/>
        </authorList>
    </citation>
    <scope>NUCLEOTIDE SEQUENCE [LARGE SCALE GENOMIC DNA]</scope>
</reference>
<dbReference type="InterPro" id="IPR002347">
    <property type="entry name" value="SDR_fam"/>
</dbReference>
<dbReference type="RefSeq" id="XP_009045337.1">
    <property type="nucleotide sequence ID" value="XM_009047089.1"/>
</dbReference>
<evidence type="ECO:0000256" key="4">
    <source>
        <dbReference type="SAM" id="Phobius"/>
    </source>
</evidence>
<accession>V4CNB1</accession>
<evidence type="ECO:0000256" key="3">
    <source>
        <dbReference type="RuleBase" id="RU000363"/>
    </source>
</evidence>
<dbReference type="PIRSF" id="PIRSF000126">
    <property type="entry name" value="11-beta-HSD1"/>
    <property type="match status" value="1"/>
</dbReference>
<gene>
    <name evidence="5" type="ORF">LOTGIDRAFT_212002</name>
</gene>
<comment type="similarity">
    <text evidence="1 3">Belongs to the short-chain dehydrogenases/reductases (SDR) family.</text>
</comment>
<dbReference type="InterPro" id="IPR036291">
    <property type="entry name" value="NAD(P)-bd_dom_sf"/>
</dbReference>
<dbReference type="SUPFAM" id="SSF51735">
    <property type="entry name" value="NAD(P)-binding Rossmann-fold domains"/>
    <property type="match status" value="1"/>
</dbReference>
<evidence type="ECO:0000256" key="2">
    <source>
        <dbReference type="ARBA" id="ARBA00023002"/>
    </source>
</evidence>
<keyword evidence="6" id="KW-1185">Reference proteome</keyword>
<proteinExistence type="inferred from homology"/>
<feature type="transmembrane region" description="Helical" evidence="4">
    <location>
        <begin position="6"/>
        <end position="24"/>
    </location>
</feature>
<dbReference type="PRINTS" id="PR00081">
    <property type="entry name" value="GDHRDH"/>
</dbReference>
<dbReference type="AlphaFoldDB" id="V4CNB1"/>
<keyword evidence="4" id="KW-0472">Membrane</keyword>
<dbReference type="Proteomes" id="UP000030746">
    <property type="component" value="Unassembled WGS sequence"/>
</dbReference>
<evidence type="ECO:0000313" key="6">
    <source>
        <dbReference type="Proteomes" id="UP000030746"/>
    </source>
</evidence>
<dbReference type="PANTHER" id="PTHR44196:SF1">
    <property type="entry name" value="DEHYDROGENASE_REDUCTASE SDR FAMILY MEMBER 7B"/>
    <property type="match status" value="1"/>
</dbReference>
<organism evidence="5 6">
    <name type="scientific">Lottia gigantea</name>
    <name type="common">Giant owl limpet</name>
    <dbReference type="NCBI Taxonomy" id="225164"/>
    <lineage>
        <taxon>Eukaryota</taxon>
        <taxon>Metazoa</taxon>
        <taxon>Spiralia</taxon>
        <taxon>Lophotrochozoa</taxon>
        <taxon>Mollusca</taxon>
        <taxon>Gastropoda</taxon>
        <taxon>Patellogastropoda</taxon>
        <taxon>Lottioidea</taxon>
        <taxon>Lottiidae</taxon>
        <taxon>Lottia</taxon>
    </lineage>
</organism>
<keyword evidence="4" id="KW-1133">Transmembrane helix</keyword>
<dbReference type="Pfam" id="PF00106">
    <property type="entry name" value="adh_short"/>
    <property type="match status" value="1"/>
</dbReference>
<dbReference type="OMA" id="YFWIMAK"/>
<dbReference type="GO" id="GO:0016491">
    <property type="term" value="F:oxidoreductase activity"/>
    <property type="evidence" value="ECO:0007669"/>
    <property type="project" value="UniProtKB-KW"/>
</dbReference>
<keyword evidence="2" id="KW-0560">Oxidoreductase</keyword>
<keyword evidence="4" id="KW-0812">Transmembrane</keyword>
<name>V4CNB1_LOTGI</name>